<keyword evidence="2" id="KW-1185">Reference proteome</keyword>
<sequence>MESKEAVICSYECTFCTECAAGPLQERCPNCRGELVRRPRRVAKEAQDT</sequence>
<evidence type="ECO:0000313" key="2">
    <source>
        <dbReference type="Proteomes" id="UP001372714"/>
    </source>
</evidence>
<dbReference type="InterPro" id="IPR010696">
    <property type="entry name" value="DUF1272"/>
</dbReference>
<accession>A0ABZ2FXS8</accession>
<proteinExistence type="predicted"/>
<name>A0ABZ2FXS8_9PSED</name>
<dbReference type="EMBL" id="CP145723">
    <property type="protein sequence ID" value="WWM69029.1"/>
    <property type="molecule type" value="Genomic_DNA"/>
</dbReference>
<organism evidence="1 2">
    <name type="scientific">Pseudomonas benzopyrenica</name>
    <dbReference type="NCBI Taxonomy" id="2993566"/>
    <lineage>
        <taxon>Bacteria</taxon>
        <taxon>Pseudomonadati</taxon>
        <taxon>Pseudomonadota</taxon>
        <taxon>Gammaproteobacteria</taxon>
        <taxon>Pseudomonadales</taxon>
        <taxon>Pseudomonadaceae</taxon>
        <taxon>Pseudomonas</taxon>
    </lineage>
</organism>
<dbReference type="RefSeq" id="WP_338547426.1">
    <property type="nucleotide sequence ID" value="NZ_CP145723.1"/>
</dbReference>
<evidence type="ECO:0000313" key="1">
    <source>
        <dbReference type="EMBL" id="WWM69029.1"/>
    </source>
</evidence>
<gene>
    <name evidence="1" type="ORF">V6W80_13155</name>
</gene>
<protein>
    <submittedName>
        <fullName evidence="1">DUF1272 domain-containing protein</fullName>
    </submittedName>
</protein>
<dbReference type="Pfam" id="PF06906">
    <property type="entry name" value="DUF1272"/>
    <property type="match status" value="1"/>
</dbReference>
<dbReference type="Proteomes" id="UP001372714">
    <property type="component" value="Chromosome"/>
</dbReference>
<reference evidence="1 2" key="1">
    <citation type="submission" date="2024-02" db="EMBL/GenBank/DDBJ databases">
        <title>The whole genome sequence of Pseudomonas benzopyrenica MLY92.</title>
        <authorList>
            <person name="Liu Y."/>
        </authorList>
    </citation>
    <scope>NUCLEOTIDE SEQUENCE [LARGE SCALE GENOMIC DNA]</scope>
    <source>
        <strain evidence="1 2">MLY92</strain>
    </source>
</reference>